<dbReference type="InterPro" id="IPR036168">
    <property type="entry name" value="AP2_Mu_C_sf"/>
</dbReference>
<dbReference type="Proteomes" id="UP000026962">
    <property type="component" value="Chromosome 5"/>
</dbReference>
<dbReference type="InterPro" id="IPR028565">
    <property type="entry name" value="MHD"/>
</dbReference>
<dbReference type="SUPFAM" id="SSF49447">
    <property type="entry name" value="Second domain of Mu2 adaptin subunit (ap50) of ap2 adaptor"/>
    <property type="match status" value="2"/>
</dbReference>
<keyword evidence="17" id="KW-1185">Reference proteome</keyword>
<evidence type="ECO:0000256" key="10">
    <source>
        <dbReference type="ARBA" id="ARBA00023329"/>
    </source>
</evidence>
<keyword evidence="7 12" id="KW-0653">Protein transport</keyword>
<dbReference type="EnsemblPlants" id="OPUNC05G09440.1">
    <property type="protein sequence ID" value="OPUNC05G09440.1"/>
    <property type="gene ID" value="OPUNC05G09440"/>
</dbReference>
<evidence type="ECO:0000256" key="13">
    <source>
        <dbReference type="SAM" id="MobiDB-lite"/>
    </source>
</evidence>
<dbReference type="GO" id="GO:0051645">
    <property type="term" value="P:Golgi localization"/>
    <property type="evidence" value="ECO:0007669"/>
    <property type="project" value="TreeGrafter"/>
</dbReference>
<evidence type="ECO:0000256" key="3">
    <source>
        <dbReference type="ARBA" id="ARBA00011775"/>
    </source>
</evidence>
<evidence type="ECO:0000313" key="17">
    <source>
        <dbReference type="Proteomes" id="UP000026962"/>
    </source>
</evidence>
<dbReference type="GO" id="GO:0006890">
    <property type="term" value="P:retrograde vesicle-mediated transport, Golgi to endoplasmic reticulum"/>
    <property type="evidence" value="ECO:0007669"/>
    <property type="project" value="UniProtKB-UniRule"/>
</dbReference>
<evidence type="ECO:0000256" key="11">
    <source>
        <dbReference type="ARBA" id="ARBA00025536"/>
    </source>
</evidence>
<sequence length="1083" mass="118536">MAHQSWCIIPESILSAVILSTKKSIQNGMPNGLLFFAILRRNILTFVLLLVVLAASIISKSGKALVSRQFVDMSRIRIEGLLAAFPKLVGTGKQHTYVETENVRYVYQPIEGLYLLLITNKQSNILEDLDTLRLLSKLVPEYSPSLDEEGVCKTAFELIFAFDEAICLGNKENVTVQQVKQYCEMESHEEKAHKLMMQSKINETRDVMKKKASELDKMRMERGKLDKGGYSSISGPRVVEKAFGDMSITGSGFGSGSGLGGLSMDMDSFASKPKGGRPSAAATAPGKGLGMKLGKTQKTNQFLESLKAEGEVILEDVQPSSVQSRVSPLPPSDPVTVTIEEKLNVTVKRDGGVNNFDVQGTLALQVLNDADGFIQLQIENQDVPGLSFKTHPNINKDLFNSQQVVGAKDPNRPFPSGQNETPLVKWRIQGMDESSLPLSVNCWPSVSGNETYVNIEYEAAEMFDLHKVVISIPLPALREAPSVRQIDGEWNGSMEFVVPPADPSTFFPISIGFSASSTFSDLKVTGIRPLKDGNPPKCIIPESILSAVILSTKKSIQNGMPNGLLFFAILRRNILTFVLLLVVLAASIISKSGKALVSRQFVDMSRIRIEGLLAAFPKLVGTGKQHTYVETENVRYVYQPIEGLYLLLITNKQSNILEDLDTLRLLSKLVPEYSPSLDEEGVCKTAFELIFAFDEAICLGNKENVTVQQVKQYCEMESHEEKAHKLMMQSKINETRDVMKKKASELDKMRMERGKLDKGGYSSISGPRVVEKAFGDMSITGSGFGSGSGLGGLSMDMDSFASKPKGGRPSAAATAPGKGLGMKLGKTQKTNQFLESLKAEGEVILEDVQPSSVQSRVSPLPPSDPVTVTIEEKLNVTVKRDGGVNNFDVQGTLALQVLNDADGFIQLQIENQDVPGLSFKTHPNINKDLFNSQQVVGAKDPNRPFPSGQNETPLVKWRIQGMDESSLPLSVNCWPSVSGNETYVNIEYEAAEMFDLHKVVISIPLPALREAPSVRQIDGEWNGSMEFVVPPADPSTFFPISIGFSASSTFSDLKVTGIRPLKDGNPPKYSQRARLVTANYQVV</sequence>
<keyword evidence="14" id="KW-1133">Transmembrane helix</keyword>
<dbReference type="Gene3D" id="3.30.450.60">
    <property type="match status" value="2"/>
</dbReference>
<feature type="region of interest" description="Disordered" evidence="13">
    <location>
        <begin position="266"/>
        <end position="293"/>
    </location>
</feature>
<comment type="subcellular location">
    <subcellularLocation>
        <location evidence="12">Cytoplasm</location>
    </subcellularLocation>
    <subcellularLocation>
        <location evidence="1 12">Golgi apparatus membrane</location>
        <topology evidence="1 12">Peripheral membrane protein</topology>
        <orientation evidence="1 12">Cytoplasmic side</orientation>
    </subcellularLocation>
    <subcellularLocation>
        <location evidence="12">Cytoplasmic vesicle</location>
        <location evidence="12">COPI-coated vesicle membrane</location>
        <topology evidence="12">Peripheral membrane protein</topology>
        <orientation evidence="12">Cytoplasmic side</orientation>
    </subcellularLocation>
</comment>
<feature type="transmembrane region" description="Helical" evidence="14">
    <location>
        <begin position="33"/>
        <end position="58"/>
    </location>
</feature>
<evidence type="ECO:0000313" key="16">
    <source>
        <dbReference type="EnsemblPlants" id="OPUNC05G09440.1"/>
    </source>
</evidence>
<comment type="subunit">
    <text evidence="3 12">Oligomeric complex that consists of at least the alpha, beta, beta', gamma, delta, epsilon and zeta subunits.</text>
</comment>
<comment type="similarity">
    <text evidence="2 12">Belongs to the adaptor complexes medium subunit family. Delta-COP subfamily.</text>
</comment>
<evidence type="ECO:0000256" key="2">
    <source>
        <dbReference type="ARBA" id="ARBA00010516"/>
    </source>
</evidence>
<evidence type="ECO:0000256" key="7">
    <source>
        <dbReference type="ARBA" id="ARBA00022927"/>
    </source>
</evidence>
<evidence type="ECO:0000259" key="15">
    <source>
        <dbReference type="PROSITE" id="PS51072"/>
    </source>
</evidence>
<keyword evidence="10" id="KW-0968">Cytoplasmic vesicle</keyword>
<evidence type="ECO:0000256" key="6">
    <source>
        <dbReference type="ARBA" id="ARBA00022892"/>
    </source>
</evidence>
<keyword evidence="9 12" id="KW-0472">Membrane</keyword>
<evidence type="ECO:0000256" key="9">
    <source>
        <dbReference type="ARBA" id="ARBA00023136"/>
    </source>
</evidence>
<evidence type="ECO:0000256" key="1">
    <source>
        <dbReference type="ARBA" id="ARBA00004255"/>
    </source>
</evidence>
<feature type="domain" description="MHD" evidence="15">
    <location>
        <begin position="332"/>
        <end position="583"/>
    </location>
</feature>
<dbReference type="SUPFAM" id="SSF64356">
    <property type="entry name" value="SNARE-like"/>
    <property type="match status" value="2"/>
</dbReference>
<dbReference type="GO" id="GO:0030126">
    <property type="term" value="C:COPI vesicle coat"/>
    <property type="evidence" value="ECO:0007669"/>
    <property type="project" value="UniProtKB-UniRule"/>
</dbReference>
<keyword evidence="8 12" id="KW-0333">Golgi apparatus</keyword>
<dbReference type="AlphaFoldDB" id="A0A0E0L0T7"/>
<evidence type="ECO:0000256" key="12">
    <source>
        <dbReference type="RuleBase" id="RU366052"/>
    </source>
</evidence>
<proteinExistence type="inferred from homology"/>
<dbReference type="PROSITE" id="PS51072">
    <property type="entry name" value="MHD"/>
    <property type="match status" value="2"/>
</dbReference>
<organism evidence="16">
    <name type="scientific">Oryza punctata</name>
    <name type="common">Red rice</name>
    <dbReference type="NCBI Taxonomy" id="4537"/>
    <lineage>
        <taxon>Eukaryota</taxon>
        <taxon>Viridiplantae</taxon>
        <taxon>Streptophyta</taxon>
        <taxon>Embryophyta</taxon>
        <taxon>Tracheophyta</taxon>
        <taxon>Spermatophyta</taxon>
        <taxon>Magnoliopsida</taxon>
        <taxon>Liliopsida</taxon>
        <taxon>Poales</taxon>
        <taxon>Poaceae</taxon>
        <taxon>BOP clade</taxon>
        <taxon>Oryzoideae</taxon>
        <taxon>Oryzeae</taxon>
        <taxon>Oryzinae</taxon>
        <taxon>Oryza</taxon>
    </lineage>
</organism>
<feature type="domain" description="MHD" evidence="15">
    <location>
        <begin position="863"/>
        <end position="1083"/>
    </location>
</feature>
<reference evidence="16" key="2">
    <citation type="submission" date="2018-05" db="EMBL/GenBank/DDBJ databases">
        <title>OpunRS2 (Oryza punctata Reference Sequence Version 2).</title>
        <authorList>
            <person name="Zhang J."/>
            <person name="Kudrna D."/>
            <person name="Lee S."/>
            <person name="Talag J."/>
            <person name="Welchert J."/>
            <person name="Wing R.A."/>
        </authorList>
    </citation>
    <scope>NUCLEOTIDE SEQUENCE [LARGE SCALE GENOMIC DNA]</scope>
</reference>
<dbReference type="PANTHER" id="PTHR10121">
    <property type="entry name" value="COATOMER SUBUNIT DELTA"/>
    <property type="match status" value="1"/>
</dbReference>
<dbReference type="HOGENOM" id="CLU_316030_0_0_1"/>
<dbReference type="Gramene" id="OPUNC05G09440.1">
    <property type="protein sequence ID" value="OPUNC05G09440.1"/>
    <property type="gene ID" value="OPUNC05G09440"/>
</dbReference>
<accession>A0A0E0L0T7</accession>
<evidence type="ECO:0000256" key="14">
    <source>
        <dbReference type="SAM" id="Phobius"/>
    </source>
</evidence>
<dbReference type="FunFam" id="2.60.40.1170:FF:000015">
    <property type="entry name" value="Coatomer subunit delta"/>
    <property type="match status" value="2"/>
</dbReference>
<dbReference type="FunFam" id="3.30.450.60:FF:000003">
    <property type="entry name" value="Coatomer subunit delta"/>
    <property type="match status" value="2"/>
</dbReference>
<dbReference type="InterPro" id="IPR011012">
    <property type="entry name" value="Longin-like_dom_sf"/>
</dbReference>
<dbReference type="GO" id="GO:0006888">
    <property type="term" value="P:endoplasmic reticulum to Golgi vesicle-mediated transport"/>
    <property type="evidence" value="ECO:0007669"/>
    <property type="project" value="TreeGrafter"/>
</dbReference>
<keyword evidence="6 12" id="KW-0931">ER-Golgi transport</keyword>
<dbReference type="eggNOG" id="KOG2635">
    <property type="taxonomic scope" value="Eukaryota"/>
</dbReference>
<dbReference type="InterPro" id="IPR027059">
    <property type="entry name" value="Coatomer_dsu"/>
</dbReference>
<dbReference type="GO" id="GO:0000139">
    <property type="term" value="C:Golgi membrane"/>
    <property type="evidence" value="ECO:0007669"/>
    <property type="project" value="UniProtKB-SubCell"/>
</dbReference>
<dbReference type="PANTHER" id="PTHR10121:SF0">
    <property type="entry name" value="COATOMER SUBUNIT DELTA"/>
    <property type="match status" value="1"/>
</dbReference>
<keyword evidence="5 12" id="KW-0963">Cytoplasm</keyword>
<evidence type="ECO:0000256" key="5">
    <source>
        <dbReference type="ARBA" id="ARBA00022490"/>
    </source>
</evidence>
<protein>
    <recommendedName>
        <fullName evidence="12">Coatomer subunit delta</fullName>
    </recommendedName>
</protein>
<keyword evidence="14" id="KW-0812">Transmembrane</keyword>
<evidence type="ECO:0000256" key="4">
    <source>
        <dbReference type="ARBA" id="ARBA00022448"/>
    </source>
</evidence>
<dbReference type="GO" id="GO:0015031">
    <property type="term" value="P:protein transport"/>
    <property type="evidence" value="ECO:0007669"/>
    <property type="project" value="UniProtKB-KW"/>
</dbReference>
<name>A0A0E0L0T7_ORYPU</name>
<dbReference type="OMA" id="EMFDLHK"/>
<dbReference type="CDD" id="cd14830">
    <property type="entry name" value="Delta_COP_N"/>
    <property type="match status" value="2"/>
</dbReference>
<dbReference type="Pfam" id="PF00928">
    <property type="entry name" value="Adap_comp_sub"/>
    <property type="match status" value="2"/>
</dbReference>
<comment type="function">
    <text evidence="11">The coatomer is a cytosolic protein complex that binds to dilysine motifs and reversibly associates with Golgi non-clathrin-coated vesicles, which further mediate biosynthetic protein transport from the ER, via the Golgi up to the trans Golgi network. Coatomer complex is required for budding from Golgi membranes, and is essential for the retrograde Golgi-to-ER transport of dilysine-tagged proteins.</text>
</comment>
<evidence type="ECO:0000256" key="8">
    <source>
        <dbReference type="ARBA" id="ARBA00023034"/>
    </source>
</evidence>
<feature type="region of interest" description="Disordered" evidence="13">
    <location>
        <begin position="797"/>
        <end position="824"/>
    </location>
</feature>
<keyword evidence="4 12" id="KW-0813">Transport</keyword>
<reference evidence="16" key="1">
    <citation type="submission" date="2015-04" db="UniProtKB">
        <authorList>
            <consortium name="EnsemblPlants"/>
        </authorList>
    </citation>
    <scope>IDENTIFICATION</scope>
</reference>
<dbReference type="CDD" id="cd09254">
    <property type="entry name" value="AP_delta-COPI_MHD"/>
    <property type="match status" value="2"/>
</dbReference>
<dbReference type="STRING" id="4537.A0A0E0L0T7"/>